<proteinExistence type="predicted"/>
<dbReference type="EMBL" id="LT899436">
    <property type="protein sequence ID" value="SNR17107.1"/>
    <property type="molecule type" value="Genomic_DNA"/>
</dbReference>
<feature type="signal peptide" evidence="1">
    <location>
        <begin position="1"/>
        <end position="19"/>
    </location>
</feature>
<evidence type="ECO:0000256" key="1">
    <source>
        <dbReference type="SAM" id="SignalP"/>
    </source>
</evidence>
<sequence>MRKLSFSIFMLLSFVFCYGQGSAPELPTIIQPSPEARKMIEYGNIPVNYNTGIPSVEVPIHSLAVEGSSFPIALSYHGGAVRVGDVDGMLGLKWTLTNGGGRISRSVRGRPDEDNLYNNSGWLKSGVNVDNLDITQLSLDEKTQIKDGCWDLQPDIFNIMLPNGRSLEFMFKKTGEILMIPLSKDIKVEYTANLASWTVTDNQGTRYYFATPETTKSSSSCSAWQPICNPVGYNFPTSWMLDKVIFPNGNEVTYTYANENYIEKSWSNFKLRKNQSLLGGINNPATWNNAINTICGTSTHYARKRLTRVTYKKTRIDYSYSLKNSSKPSDGSKLDQIYITYNGQHVKKVRLSYYINAQERMFLEHVKEVSKTNEELLISSFEYHQKEYFPHRNSVAIDHFGYYNGSTSAGAYSSQRLAPDDDFYFSGGMGTYGVNRKLNASRITYGSLVKQIYPTKGYTVFEYEPNEVYRSVSPASREVKINSIPSDITGWKDYYSDYFTLPTTKTFTFSSINISNFDNLSTYANWTKPILQLISSDGQVHYTKSNFKLGENVSSPIQINNLPNKEFRVKLRIYNTPTVSLGVFVKGHYRPGPQEQNIYFGGLRIKSVTNYDSNGVKARKKIYDYSEFNKPNVSSGDSSASLSSYYNLVKEPVIEVNSIGVSFVARYNHFDEITSVNPVQVDYVNNTPVYYRNVKETFENANNSYHIKRTYKNYGVNFKSSLITLEGFGYSIPLQTPSTFEGYANGVLQIVETLDTKGKVVSKTVYEKAFKNSDGIDTQVIQCVKYSLNTDTHCVKQEYPTISRWFVDTKTTETRYDTNGATTTVTQLAYDNPSHKQLTRQLVTNSKGETIISTTKYAHDVNDSRLITENRVAEPLEVETKKVIGGTTVVLSKQKTIYDDDHNISGIYLPKNIRASKGTQALEDRVVYHSYDTKGNPTEVSKKDGTHIVYIWGYRQTQPIAKIEGVDLSALSETTMANLQDLSDSDDDRTLGYQGKEGDLREALDALRSLPELSKAQITTYTYDPLIGITSITDPRGYVMYYEYDNFNRLKLIKDASGNLIQETKYNYKN</sequence>
<evidence type="ECO:0000313" key="2">
    <source>
        <dbReference type="EMBL" id="SNR17107.1"/>
    </source>
</evidence>
<organism evidence="2 3">
    <name type="scientific">Tenacibaculum jejuense</name>
    <dbReference type="NCBI Taxonomy" id="584609"/>
    <lineage>
        <taxon>Bacteria</taxon>
        <taxon>Pseudomonadati</taxon>
        <taxon>Bacteroidota</taxon>
        <taxon>Flavobacteriia</taxon>
        <taxon>Flavobacteriales</taxon>
        <taxon>Flavobacteriaceae</taxon>
        <taxon>Tenacibaculum</taxon>
    </lineage>
</organism>
<dbReference type="Proteomes" id="UP000215214">
    <property type="component" value="Chromosome TJEJU"/>
</dbReference>
<gene>
    <name evidence="2" type="ORF">TJEJU_3463</name>
</gene>
<evidence type="ECO:0000313" key="3">
    <source>
        <dbReference type="Proteomes" id="UP000215214"/>
    </source>
</evidence>
<keyword evidence="1" id="KW-0732">Signal</keyword>
<evidence type="ECO:0008006" key="4">
    <source>
        <dbReference type="Google" id="ProtNLM"/>
    </source>
</evidence>
<feature type="chain" id="PRO_5012240905" description="YD repeat-containing protein" evidence="1">
    <location>
        <begin position="20"/>
        <end position="1070"/>
    </location>
</feature>
<dbReference type="Gene3D" id="2.180.10.10">
    <property type="entry name" value="RHS repeat-associated core"/>
    <property type="match status" value="1"/>
</dbReference>
<dbReference type="AlphaFoldDB" id="A0A238UD30"/>
<name>A0A238UD30_9FLAO</name>
<protein>
    <recommendedName>
        <fullName evidence="4">YD repeat-containing protein</fullName>
    </recommendedName>
</protein>
<dbReference type="KEGG" id="tje:TJEJU_3463"/>
<dbReference type="OrthoDB" id="9814627at2"/>
<keyword evidence="3" id="KW-1185">Reference proteome</keyword>
<reference evidence="2 3" key="1">
    <citation type="submission" date="2017-07" db="EMBL/GenBank/DDBJ databases">
        <authorList>
            <person name="Sun Z.S."/>
            <person name="Albrecht U."/>
            <person name="Echele G."/>
            <person name="Lee C.C."/>
        </authorList>
    </citation>
    <scope>NUCLEOTIDE SEQUENCE [LARGE SCALE GENOMIC DNA]</scope>
    <source>
        <strain evidence="3">type strain: KCTC 22618</strain>
    </source>
</reference>
<dbReference type="RefSeq" id="WP_157730266.1">
    <property type="nucleotide sequence ID" value="NZ_LT899436.1"/>
</dbReference>
<accession>A0A238UD30</accession>